<evidence type="ECO:0000256" key="28">
    <source>
        <dbReference type="ARBA" id="ARBA00052463"/>
    </source>
</evidence>
<comment type="subunit">
    <text evidence="29">Interacts (via C-terminal) with CAMK2A; leading to the phosphorylation and inhibition of DAGLA enzymatic activity. Interacts (via PPXXF motif) with HOMER1 and HOMER2; this interaction is required for DAGLA membrane localization.</text>
</comment>
<dbReference type="Gene3D" id="3.40.50.1820">
    <property type="entry name" value="alpha/beta hydrolase"/>
    <property type="match status" value="1"/>
</dbReference>
<comment type="catalytic activity">
    <reaction evidence="23">
        <text>1,2-di-(9Z-octadecenoyl)-sn-glycerol + H2O = 2-(9Z-octadecenoyl)-glycerol + (9Z)-octadecenoate + H(+)</text>
        <dbReference type="Rhea" id="RHEA:38511"/>
        <dbReference type="ChEBI" id="CHEBI:15377"/>
        <dbReference type="ChEBI" id="CHEBI:15378"/>
        <dbReference type="ChEBI" id="CHEBI:30823"/>
        <dbReference type="ChEBI" id="CHEBI:52333"/>
        <dbReference type="ChEBI" id="CHEBI:73990"/>
    </reaction>
    <physiologicalReaction direction="left-to-right" evidence="23">
        <dbReference type="Rhea" id="RHEA:38512"/>
    </physiologicalReaction>
</comment>
<dbReference type="InterPro" id="IPR002921">
    <property type="entry name" value="Fungal_lipase-type"/>
</dbReference>
<dbReference type="PANTHER" id="PTHR45792:SF8">
    <property type="entry name" value="DIACYLGLYCEROL LIPASE-ALPHA"/>
    <property type="match status" value="1"/>
</dbReference>
<name>A0A1J1HS45_9DIPT</name>
<reference evidence="34 35" key="1">
    <citation type="submission" date="2015-04" db="EMBL/GenBank/DDBJ databases">
        <authorList>
            <person name="Syromyatnikov M.Y."/>
            <person name="Popov V.N."/>
        </authorList>
    </citation>
    <scope>NUCLEOTIDE SEQUENCE [LARGE SCALE GENOMIC DNA]</scope>
</reference>
<dbReference type="OrthoDB" id="438440at2759"/>
<evidence type="ECO:0000256" key="8">
    <source>
        <dbReference type="ARBA" id="ARBA00022723"/>
    </source>
</evidence>
<dbReference type="GO" id="GO:0019369">
    <property type="term" value="P:arachidonate metabolic process"/>
    <property type="evidence" value="ECO:0007669"/>
    <property type="project" value="TreeGrafter"/>
</dbReference>
<evidence type="ECO:0000256" key="26">
    <source>
        <dbReference type="ARBA" id="ARBA00050861"/>
    </source>
</evidence>
<keyword evidence="15" id="KW-0443">Lipid metabolism</keyword>
<evidence type="ECO:0000256" key="6">
    <source>
        <dbReference type="ARBA" id="ARBA00022553"/>
    </source>
</evidence>
<evidence type="ECO:0000256" key="15">
    <source>
        <dbReference type="ARBA" id="ARBA00023098"/>
    </source>
</evidence>
<dbReference type="EC" id="3.1.1.116" evidence="21"/>
<evidence type="ECO:0000256" key="3">
    <source>
        <dbReference type="ARBA" id="ARBA00004520"/>
    </source>
</evidence>
<dbReference type="InterPro" id="IPR052214">
    <property type="entry name" value="DAG_Lipase-Related"/>
</dbReference>
<keyword evidence="10" id="KW-0378">Hydrolase</keyword>
<dbReference type="GO" id="GO:0047372">
    <property type="term" value="F:monoacylglycerol lipase activity"/>
    <property type="evidence" value="ECO:0007669"/>
    <property type="project" value="UniProtKB-ARBA"/>
</dbReference>
<evidence type="ECO:0000256" key="2">
    <source>
        <dbReference type="ARBA" id="ARBA00004332"/>
    </source>
</evidence>
<dbReference type="FunFam" id="3.40.50.1820:FF:000015">
    <property type="entry name" value="Sn1-specific diacylglycerol lipase alpha"/>
    <property type="match status" value="1"/>
</dbReference>
<evidence type="ECO:0000256" key="27">
    <source>
        <dbReference type="ARBA" id="ARBA00052106"/>
    </source>
</evidence>
<dbReference type="GO" id="GO:0031901">
    <property type="term" value="C:early endosome membrane"/>
    <property type="evidence" value="ECO:0007669"/>
    <property type="project" value="UniProtKB-SubCell"/>
</dbReference>
<dbReference type="GO" id="GO:0098839">
    <property type="term" value="C:postsynaptic density membrane"/>
    <property type="evidence" value="ECO:0007669"/>
    <property type="project" value="UniProtKB-SubCell"/>
</dbReference>
<evidence type="ECO:0000256" key="13">
    <source>
        <dbReference type="ARBA" id="ARBA00022989"/>
    </source>
</evidence>
<evidence type="ECO:0000256" key="9">
    <source>
        <dbReference type="ARBA" id="ARBA00022753"/>
    </source>
</evidence>
<dbReference type="GO" id="GO:0004465">
    <property type="term" value="F:lipoprotein lipase activity"/>
    <property type="evidence" value="ECO:0007669"/>
    <property type="project" value="TreeGrafter"/>
</dbReference>
<evidence type="ECO:0000313" key="34">
    <source>
        <dbReference type="EMBL" id="CRK90803.1"/>
    </source>
</evidence>
<keyword evidence="11" id="KW-0106">Calcium</keyword>
<keyword evidence="19" id="KW-0966">Cell projection</keyword>
<evidence type="ECO:0000256" key="5">
    <source>
        <dbReference type="ARBA" id="ARBA00022475"/>
    </source>
</evidence>
<keyword evidence="17" id="KW-0325">Glycoprotein</keyword>
<keyword evidence="9" id="KW-0967">Endosome</keyword>
<keyword evidence="14" id="KW-0770">Synapse</keyword>
<comment type="catalytic activity">
    <reaction evidence="24">
        <text>1-(9Z-octadecenoyl)-2-octadecanoyl-sn-glycerol + H2O = 2-octadecanoylglycerol + (9Z)-octadecenoate + H(+)</text>
        <dbReference type="Rhea" id="RHEA:38519"/>
        <dbReference type="ChEBI" id="CHEBI:15377"/>
        <dbReference type="ChEBI" id="CHEBI:15378"/>
        <dbReference type="ChEBI" id="CHEBI:30823"/>
        <dbReference type="ChEBI" id="CHEBI:75448"/>
        <dbReference type="ChEBI" id="CHEBI:75456"/>
    </reaction>
    <physiologicalReaction direction="left-to-right" evidence="24">
        <dbReference type="Rhea" id="RHEA:38520"/>
    </physiologicalReaction>
</comment>
<evidence type="ECO:0000256" key="11">
    <source>
        <dbReference type="ARBA" id="ARBA00022837"/>
    </source>
</evidence>
<sequence length="538" mass="61130">MITVLMLADFSALITGIVWFIQNYQSCPIEEPKKIVMCAIVSNLCVELLVVMTMYCSFDPAGRSWVKMKKYQRSMRESESRFNYRRSGSTNRNWRQRKVMRAYQDSWNQRCKFLFCCMGSSDRTRNSFTDIARLLSDFFRDLDVVPSDVVAGLVLLRKFQKLEREAIIRQKRHGIFEYLSGVPVTERTQFLALNDSHDYDLFQSVIHYMYYAISAYGWPMYLITHSKTGVCDLCPNLKCCLLCFGRSDRAQVIEDNCCLCNYAALKQMVAEGDVEVIYATYHVDIGETPFFVAVDYTREKIVVSIRGTLSMKDVLTDLNAEGEPLPLNPPREDWLGHKGMVQAAVYIKNKLEEENLILKALNHNPTRGTQNYGLVFVGHSLGAGTASILAILMRQEFLDLQCFSYSPPGGLLSMPAVEHSKEFITSVVVGKDAVPRIGLHQMESLRADLINAIQRSIDPKWKTIACNMICCCCGPEPTSVTKMSEQDSNVNAYQEQKDASRHSTVHPNDNSIALSLHHPLFPPGRIIHIVRHHPTNDE</sequence>
<keyword evidence="12" id="KW-0442">Lipid degradation</keyword>
<dbReference type="GO" id="GO:0046340">
    <property type="term" value="P:diacylglycerol catabolic process"/>
    <property type="evidence" value="ECO:0007669"/>
    <property type="project" value="TreeGrafter"/>
</dbReference>
<evidence type="ECO:0000256" key="19">
    <source>
        <dbReference type="ARBA" id="ARBA00023273"/>
    </source>
</evidence>
<evidence type="ECO:0000256" key="18">
    <source>
        <dbReference type="ARBA" id="ARBA00023257"/>
    </source>
</evidence>
<evidence type="ECO:0000256" key="21">
    <source>
        <dbReference type="ARBA" id="ARBA00026104"/>
    </source>
</evidence>
<evidence type="ECO:0000256" key="17">
    <source>
        <dbReference type="ARBA" id="ARBA00023180"/>
    </source>
</evidence>
<comment type="catalytic activity">
    <reaction evidence="27">
        <text>1-octadecanoyl-2-(5Z,8Z,11Z,14Z-eicosatetraenoyl)-sn-glycerol + H2O = 2-(5Z,8Z,11Z,14Z-eicosatetraenoyl)-glycerol + octadecanoate + H(+)</text>
        <dbReference type="Rhea" id="RHEA:38507"/>
        <dbReference type="ChEBI" id="CHEBI:15377"/>
        <dbReference type="ChEBI" id="CHEBI:15378"/>
        <dbReference type="ChEBI" id="CHEBI:25629"/>
        <dbReference type="ChEBI" id="CHEBI:52392"/>
        <dbReference type="ChEBI" id="CHEBI:75728"/>
    </reaction>
    <physiologicalReaction direction="left-to-right" evidence="27">
        <dbReference type="Rhea" id="RHEA:38508"/>
    </physiologicalReaction>
</comment>
<evidence type="ECO:0000259" key="33">
    <source>
        <dbReference type="Pfam" id="PF01764"/>
    </source>
</evidence>
<dbReference type="AlphaFoldDB" id="A0A1J1HS45"/>
<evidence type="ECO:0000256" key="7">
    <source>
        <dbReference type="ARBA" id="ARBA00022692"/>
    </source>
</evidence>
<evidence type="ECO:0000256" key="22">
    <source>
        <dbReference type="ARBA" id="ARBA00037872"/>
    </source>
</evidence>
<proteinExistence type="inferred from homology"/>
<evidence type="ECO:0000313" key="35">
    <source>
        <dbReference type="Proteomes" id="UP000183832"/>
    </source>
</evidence>
<comment type="catalytic activity">
    <reaction evidence="28">
        <text>1-(9Z-octadecenoyl)-2-O-(5Z,8Z,11Z,14Z-eicosatetraenyl)-sn-glycerol + H2O = 2-O-(5Z,8Z,11Z,14Z)-eicosatetraenylglycerol + (9Z)-octadecenoate + H(+)</text>
        <dbReference type="Rhea" id="RHEA:38527"/>
        <dbReference type="ChEBI" id="CHEBI:15377"/>
        <dbReference type="ChEBI" id="CHEBI:15378"/>
        <dbReference type="ChEBI" id="CHEBI:30823"/>
        <dbReference type="ChEBI" id="CHEBI:75913"/>
        <dbReference type="ChEBI" id="CHEBI:75914"/>
    </reaction>
    <physiologicalReaction direction="left-to-right" evidence="28">
        <dbReference type="Rhea" id="RHEA:38528"/>
    </physiologicalReaction>
</comment>
<organism evidence="34 35">
    <name type="scientific">Clunio marinus</name>
    <dbReference type="NCBI Taxonomy" id="568069"/>
    <lineage>
        <taxon>Eukaryota</taxon>
        <taxon>Metazoa</taxon>
        <taxon>Ecdysozoa</taxon>
        <taxon>Arthropoda</taxon>
        <taxon>Hexapoda</taxon>
        <taxon>Insecta</taxon>
        <taxon>Pterygota</taxon>
        <taxon>Neoptera</taxon>
        <taxon>Endopterygota</taxon>
        <taxon>Diptera</taxon>
        <taxon>Nematocera</taxon>
        <taxon>Chironomoidea</taxon>
        <taxon>Chironomidae</taxon>
        <taxon>Clunio</taxon>
    </lineage>
</organism>
<evidence type="ECO:0000256" key="1">
    <source>
        <dbReference type="ARBA" id="ARBA00001913"/>
    </source>
</evidence>
<keyword evidence="35" id="KW-1185">Reference proteome</keyword>
<accession>A0A1J1HS45</accession>
<keyword evidence="13" id="KW-1133">Transmembrane helix</keyword>
<evidence type="ECO:0000256" key="25">
    <source>
        <dbReference type="ARBA" id="ARBA00050709"/>
    </source>
</evidence>
<gene>
    <name evidence="34" type="ORF">CLUMA_CG004493</name>
</gene>
<keyword evidence="7" id="KW-0812">Transmembrane</keyword>
<dbReference type="SUPFAM" id="SSF53474">
    <property type="entry name" value="alpha/beta-Hydrolases"/>
    <property type="match status" value="1"/>
</dbReference>
<keyword evidence="6" id="KW-0597">Phosphoprotein</keyword>
<evidence type="ECO:0000256" key="31">
    <source>
        <dbReference type="ARBA" id="ARBA00081678"/>
    </source>
</evidence>
<keyword evidence="8" id="KW-0479">Metal-binding</keyword>
<comment type="catalytic activity">
    <reaction evidence="26">
        <text>1-(9Z-octadecenoyl)-2-(5Z,8Z,11Z,14Z-eicosatetraenoyl)-sn-glycerol + H2O = 2-(5Z,8Z,11Z,14Z-eicosatetraenoyl)-glycerol + (9Z)-octadecenoate + H(+)</text>
        <dbReference type="Rhea" id="RHEA:38515"/>
        <dbReference type="ChEBI" id="CHEBI:15377"/>
        <dbReference type="ChEBI" id="CHEBI:15378"/>
        <dbReference type="ChEBI" id="CHEBI:30823"/>
        <dbReference type="ChEBI" id="CHEBI:52392"/>
        <dbReference type="ChEBI" id="CHEBI:75449"/>
    </reaction>
    <physiologicalReaction direction="left-to-right" evidence="26">
        <dbReference type="Rhea" id="RHEA:38516"/>
    </physiologicalReaction>
</comment>
<keyword evidence="18" id="KW-0628">Postsynaptic cell membrane</keyword>
<comment type="similarity">
    <text evidence="4">Belongs to the AB hydrolase superfamily. Lipase family.</text>
</comment>
<dbReference type="InterPro" id="IPR029058">
    <property type="entry name" value="AB_hydrolase_fold"/>
</dbReference>
<evidence type="ECO:0000256" key="12">
    <source>
        <dbReference type="ARBA" id="ARBA00022963"/>
    </source>
</evidence>
<evidence type="ECO:0000256" key="10">
    <source>
        <dbReference type="ARBA" id="ARBA00022801"/>
    </source>
</evidence>
<dbReference type="Proteomes" id="UP000183832">
    <property type="component" value="Unassembled WGS sequence"/>
</dbReference>
<evidence type="ECO:0000256" key="29">
    <source>
        <dbReference type="ARBA" id="ARBA00063298"/>
    </source>
</evidence>
<dbReference type="CDD" id="cd00519">
    <property type="entry name" value="Lipase_3"/>
    <property type="match status" value="1"/>
</dbReference>
<comment type="cofactor">
    <cofactor evidence="1">
        <name>Ca(2+)</name>
        <dbReference type="ChEBI" id="CHEBI:29108"/>
    </cofactor>
</comment>
<evidence type="ECO:0000256" key="4">
    <source>
        <dbReference type="ARBA" id="ARBA00010701"/>
    </source>
</evidence>
<comment type="catalytic activity">
    <reaction evidence="25">
        <text>1-(9Z-octadecenoyl)-2-(9Z,12Z-octadecadienoyl)-sn-glycerol + H2O = 2-(9Z,12Z-octadecadienoyl)-glycerol + (9Z)-octadecenoate + H(+)</text>
        <dbReference type="Rhea" id="RHEA:38523"/>
        <dbReference type="ChEBI" id="CHEBI:15377"/>
        <dbReference type="ChEBI" id="CHEBI:15378"/>
        <dbReference type="ChEBI" id="CHEBI:30823"/>
        <dbReference type="ChEBI" id="CHEBI:75450"/>
        <dbReference type="ChEBI" id="CHEBI:75457"/>
    </reaction>
    <physiologicalReaction direction="left-to-right" evidence="25">
        <dbReference type="Rhea" id="RHEA:38524"/>
    </physiologicalReaction>
</comment>
<keyword evidence="5" id="KW-1003">Cell membrane</keyword>
<dbReference type="EMBL" id="CVRI01000020">
    <property type="protein sequence ID" value="CRK90803.1"/>
    <property type="molecule type" value="Genomic_DNA"/>
</dbReference>
<dbReference type="Pfam" id="PF01764">
    <property type="entry name" value="Lipase_3"/>
    <property type="match status" value="1"/>
</dbReference>
<feature type="domain" description="Fungal lipase-type" evidence="33">
    <location>
        <begin position="302"/>
        <end position="438"/>
    </location>
</feature>
<evidence type="ECO:0000256" key="20">
    <source>
        <dbReference type="ARBA" id="ARBA00024531"/>
    </source>
</evidence>
<dbReference type="GO" id="GO:0098921">
    <property type="term" value="P:retrograde trans-synaptic signaling by endocannabinoid"/>
    <property type="evidence" value="ECO:0007669"/>
    <property type="project" value="UniProtKB-ARBA"/>
</dbReference>
<evidence type="ECO:0000256" key="32">
    <source>
        <dbReference type="ARBA" id="ARBA00082132"/>
    </source>
</evidence>
<dbReference type="GO" id="GO:0046872">
    <property type="term" value="F:metal ion binding"/>
    <property type="evidence" value="ECO:0007669"/>
    <property type="project" value="UniProtKB-KW"/>
</dbReference>
<evidence type="ECO:0000256" key="23">
    <source>
        <dbReference type="ARBA" id="ARBA00048382"/>
    </source>
</evidence>
<dbReference type="PANTHER" id="PTHR45792">
    <property type="entry name" value="DIACYLGLYCEROL LIPASE HOMOLOG-RELATED"/>
    <property type="match status" value="1"/>
</dbReference>
<comment type="catalytic activity">
    <reaction evidence="20">
        <text>a 1,2-diacyl-sn-glycerol + H2O = a 2-acylglycerol + a fatty acid + H(+)</text>
        <dbReference type="Rhea" id="RHEA:33275"/>
        <dbReference type="ChEBI" id="CHEBI:15377"/>
        <dbReference type="ChEBI" id="CHEBI:15378"/>
        <dbReference type="ChEBI" id="CHEBI:17389"/>
        <dbReference type="ChEBI" id="CHEBI:17815"/>
        <dbReference type="ChEBI" id="CHEBI:28868"/>
        <dbReference type="EC" id="3.1.1.116"/>
    </reaction>
    <physiologicalReaction direction="left-to-right" evidence="20">
        <dbReference type="Rhea" id="RHEA:33276"/>
    </physiologicalReaction>
</comment>
<protein>
    <recommendedName>
        <fullName evidence="30">Diacylglycerol lipase-alpha</fullName>
        <ecNumber evidence="21">3.1.1.116</ecNumber>
    </recommendedName>
    <alternativeName>
        <fullName evidence="32">Neural stem cell-derived dendrite regulator</fullName>
    </alternativeName>
    <alternativeName>
        <fullName evidence="31">Sn1-specific diacylglycerol lipase alpha</fullName>
    </alternativeName>
</protein>
<evidence type="ECO:0000256" key="30">
    <source>
        <dbReference type="ARBA" id="ARBA00071957"/>
    </source>
</evidence>
<comment type="subcellular location">
    <subcellularLocation>
        <location evidence="2">Cell projection</location>
        <location evidence="2">Dendritic spine membrane</location>
        <topology evidence="2">Multi-pass membrane protein</topology>
    </subcellularLocation>
    <subcellularLocation>
        <location evidence="3">Early endosome membrane</location>
        <topology evidence="3">Multi-pass membrane protein</topology>
    </subcellularLocation>
    <subcellularLocation>
        <location evidence="22">Postsynaptic density membrane</location>
        <topology evidence="22">Multi-pass membrane protein</topology>
    </subcellularLocation>
</comment>
<evidence type="ECO:0000256" key="24">
    <source>
        <dbReference type="ARBA" id="ARBA00050486"/>
    </source>
</evidence>
<keyword evidence="16" id="KW-0472">Membrane</keyword>
<dbReference type="GO" id="GO:0032591">
    <property type="term" value="C:dendritic spine membrane"/>
    <property type="evidence" value="ECO:0007669"/>
    <property type="project" value="UniProtKB-SubCell"/>
</dbReference>
<evidence type="ECO:0000256" key="14">
    <source>
        <dbReference type="ARBA" id="ARBA00023018"/>
    </source>
</evidence>
<evidence type="ECO:0000256" key="16">
    <source>
        <dbReference type="ARBA" id="ARBA00023136"/>
    </source>
</evidence>